<feature type="binding site" evidence="1">
    <location>
        <position position="58"/>
    </location>
    <ligand>
        <name>Zn(2+)</name>
        <dbReference type="ChEBI" id="CHEBI:29105"/>
    </ligand>
</feature>
<feature type="compositionally biased region" description="Low complexity" evidence="2">
    <location>
        <begin position="167"/>
        <end position="193"/>
    </location>
</feature>
<feature type="compositionally biased region" description="Basic and acidic residues" evidence="2">
    <location>
        <begin position="892"/>
        <end position="901"/>
    </location>
</feature>
<protein>
    <submittedName>
        <fullName evidence="5">Mucin-3A</fullName>
    </submittedName>
</protein>
<dbReference type="Pfam" id="PF07776">
    <property type="entry name" value="zf-AD"/>
    <property type="match status" value="1"/>
</dbReference>
<feature type="compositionally biased region" description="Basic and acidic residues" evidence="2">
    <location>
        <begin position="1021"/>
        <end position="1032"/>
    </location>
</feature>
<feature type="compositionally biased region" description="Low complexity" evidence="2">
    <location>
        <begin position="910"/>
        <end position="919"/>
    </location>
</feature>
<feature type="compositionally biased region" description="Basic and acidic residues" evidence="2">
    <location>
        <begin position="964"/>
        <end position="982"/>
    </location>
</feature>
<feature type="compositionally biased region" description="Low complexity" evidence="2">
    <location>
        <begin position="538"/>
        <end position="561"/>
    </location>
</feature>
<dbReference type="SUPFAM" id="SSF57716">
    <property type="entry name" value="Glucocorticoid receptor-like (DNA-binding domain)"/>
    <property type="match status" value="1"/>
</dbReference>
<keyword evidence="1" id="KW-0863">Zinc-finger</keyword>
<dbReference type="PROSITE" id="PS51915">
    <property type="entry name" value="ZAD"/>
    <property type="match status" value="1"/>
</dbReference>
<feature type="region of interest" description="Disordered" evidence="2">
    <location>
        <begin position="890"/>
        <end position="948"/>
    </location>
</feature>
<feature type="region of interest" description="Disordered" evidence="2">
    <location>
        <begin position="538"/>
        <end position="631"/>
    </location>
</feature>
<proteinExistence type="predicted"/>
<evidence type="ECO:0000256" key="1">
    <source>
        <dbReference type="PROSITE-ProRule" id="PRU01263"/>
    </source>
</evidence>
<feature type="binding site" evidence="1">
    <location>
        <position position="9"/>
    </location>
    <ligand>
        <name>Zn(2+)</name>
        <dbReference type="ChEBI" id="CHEBI:29105"/>
    </ligand>
</feature>
<keyword evidence="1" id="KW-0862">Zinc</keyword>
<feature type="binding site" evidence="1">
    <location>
        <position position="61"/>
    </location>
    <ligand>
        <name>Zn(2+)</name>
        <dbReference type="ChEBI" id="CHEBI:29105"/>
    </ligand>
</feature>
<keyword evidence="4" id="KW-1185">Reference proteome</keyword>
<feature type="region of interest" description="Disordered" evidence="2">
    <location>
        <begin position="964"/>
        <end position="1072"/>
    </location>
</feature>
<keyword evidence="1" id="KW-0479">Metal-binding</keyword>
<dbReference type="GO" id="GO:0008270">
    <property type="term" value="F:zinc ion binding"/>
    <property type="evidence" value="ECO:0007669"/>
    <property type="project" value="UniProtKB-UniRule"/>
</dbReference>
<dbReference type="OrthoDB" id="654211at2759"/>
<feature type="compositionally biased region" description="Polar residues" evidence="2">
    <location>
        <begin position="1034"/>
        <end position="1043"/>
    </location>
</feature>
<dbReference type="InterPro" id="IPR012934">
    <property type="entry name" value="Znf_AD"/>
</dbReference>
<feature type="region of interest" description="Disordered" evidence="2">
    <location>
        <begin position="281"/>
        <end position="329"/>
    </location>
</feature>
<sequence>MDAQFEHLCRICAANTKSRNNSVAESVFIFKTVGLKDKIERYLYLNVSEHDPLPKVLCKSCYRQVEATASLSNIAKHTQRVFRDFLLSTVPKHARESTAALLTGPATSEGSISVTSGSNNSNNNNHGSRDDFRPIVLTRAPETTIALAPQEPDDVLSLNKKDSNIRQQQQHPQQQHPKQQQQQQHHHQQPPQQRVSTNLNSCINMNNLMLPPRRNSVFVDTRYGSAPMSIAQRSMQQPPSLVPLKPEVTLSKASKPSTDKKSSPAGVINFIQTHGRVTGNAVSISSNAGNQKAGNAKSSSSSSASSASTARSTVTPPTISSIGVPNLPNSVLQQKRRNLKNTLNNIKAIQQSGQVSLLKSSQLQQPQQRIEEVSPLVTTTVVPHKSLFGGEQSVEEALPEHIIIAAPKKKREEAVLPRSGPPKLQKIGTTPVKPTVLSSAKGAVSPSAGSKDAKSKIPASMSSLTEAISLGNVIRDPDLLKLILKALKWPVTADNCEEQMTRLKNSKFAVIMSDSNLLQDDDLTQLLGPYLGPMLAVAQQQQKQKQSSVPASHSAPTATTPSPAPSPPQEFQNVTDLTSTMPYKLPPETSVQLVPSSPTESEAPVPLGSSSKTISGSKRSQRKSRVRDSSLAVVEDQRNSFNIASTSNAARVTNELLNINAMLIAQFGSNPADALNEALISMLKQQETNDRRQSIRRRSDSTASAGVNLEDIVLIEPQPSLDPEISDPSIEVENITMSPPKIPEPPPITRPIIKRRRTVIHTSKQSENPTTAKEDPLPIPEVCENSSPETEISPNKDTEVSAVISTMSDELIIEKEQVETPQDPTSTVLEATIRDNNKTDATDAHLISDTSTSSGDSPCKSSPVNARKTTVKSALGQKLLEAIGLQQLGKDVAPESSRDSLRSALKRSLKQAQEQQQQLKRVKQEEPVKQLADSTTKTVAGESAEEHKKAIAERELALLKRKAKMSELNRSSIKEEKLERTDVSSSSSRNRRNRKTKSDSNSGETASEEKRAERWDDDDELPLKTESDKASDSGRPTRTSKTMSKYYKRPGSDKALSAQKSHAMGTRSTRQR</sequence>
<dbReference type="AlphaFoldDB" id="A0A6J2U0E6"/>
<feature type="compositionally biased region" description="Basic and acidic residues" evidence="2">
    <location>
        <begin position="833"/>
        <end position="843"/>
    </location>
</feature>
<dbReference type="SMART" id="SM00868">
    <property type="entry name" value="zf-AD"/>
    <property type="match status" value="1"/>
</dbReference>
<reference evidence="5" key="1">
    <citation type="submission" date="2025-08" db="UniProtKB">
        <authorList>
            <consortium name="RefSeq"/>
        </authorList>
    </citation>
    <scope>IDENTIFICATION</scope>
    <source>
        <strain evidence="5">11010-0011.00</strain>
        <tissue evidence="5">Whole body</tissue>
    </source>
</reference>
<evidence type="ECO:0000256" key="2">
    <source>
        <dbReference type="SAM" id="MobiDB-lite"/>
    </source>
</evidence>
<dbReference type="PANTHER" id="PTHR39942:SF1">
    <property type="entry name" value="BCDNA.LD26519-RELATED"/>
    <property type="match status" value="1"/>
</dbReference>
<accession>A0A6J2U0E6</accession>
<feature type="compositionally biased region" description="Polar residues" evidence="2">
    <location>
        <begin position="281"/>
        <end position="297"/>
    </location>
</feature>
<name>A0A6J2U0E6_DROLE</name>
<feature type="compositionally biased region" description="Polar residues" evidence="2">
    <location>
        <begin position="314"/>
        <end position="329"/>
    </location>
</feature>
<feature type="region of interest" description="Disordered" evidence="2">
    <location>
        <begin position="833"/>
        <end position="867"/>
    </location>
</feature>
<evidence type="ECO:0000259" key="3">
    <source>
        <dbReference type="PROSITE" id="PS51915"/>
    </source>
</evidence>
<feature type="binding site" evidence="1">
    <location>
        <position position="12"/>
    </location>
    <ligand>
        <name>Zn(2+)</name>
        <dbReference type="ChEBI" id="CHEBI:29105"/>
    </ligand>
</feature>
<feature type="region of interest" description="Disordered" evidence="2">
    <location>
        <begin position="163"/>
        <end position="195"/>
    </location>
</feature>
<evidence type="ECO:0000313" key="5">
    <source>
        <dbReference type="RefSeq" id="XP_030380577.1"/>
    </source>
</evidence>
<dbReference type="RefSeq" id="XP_030380577.1">
    <property type="nucleotide sequence ID" value="XM_030524717.1"/>
</dbReference>
<feature type="domain" description="ZAD" evidence="3">
    <location>
        <begin position="7"/>
        <end position="85"/>
    </location>
</feature>
<gene>
    <name evidence="5" type="primary">LOC115628555</name>
</gene>
<dbReference type="GeneID" id="115628555"/>
<dbReference type="PANTHER" id="PTHR39942">
    <property type="entry name" value="BCDNA.LD26519-RELATED"/>
    <property type="match status" value="1"/>
</dbReference>
<feature type="compositionally biased region" description="Polar residues" evidence="2">
    <location>
        <begin position="589"/>
        <end position="600"/>
    </location>
</feature>
<feature type="region of interest" description="Disordered" evidence="2">
    <location>
        <begin position="99"/>
        <end position="132"/>
    </location>
</feature>
<dbReference type="Proteomes" id="UP000504634">
    <property type="component" value="Unplaced"/>
</dbReference>
<feature type="compositionally biased region" description="Polar residues" evidence="2">
    <location>
        <begin position="848"/>
        <end position="867"/>
    </location>
</feature>
<evidence type="ECO:0000313" key="4">
    <source>
        <dbReference type="Proteomes" id="UP000504634"/>
    </source>
</evidence>
<dbReference type="Gene3D" id="3.40.1800.20">
    <property type="match status" value="1"/>
</dbReference>
<dbReference type="GO" id="GO:0005634">
    <property type="term" value="C:nucleus"/>
    <property type="evidence" value="ECO:0007669"/>
    <property type="project" value="InterPro"/>
</dbReference>
<feature type="compositionally biased region" description="Low complexity" evidence="2">
    <location>
        <begin position="298"/>
        <end position="313"/>
    </location>
</feature>
<feature type="compositionally biased region" description="Polar residues" evidence="2">
    <location>
        <begin position="569"/>
        <end position="581"/>
    </location>
</feature>
<feature type="region of interest" description="Disordered" evidence="2">
    <location>
        <begin position="437"/>
        <end position="456"/>
    </location>
</feature>
<feature type="compositionally biased region" description="Low complexity" evidence="2">
    <location>
        <begin position="110"/>
        <end position="126"/>
    </location>
</feature>
<organism evidence="4 5">
    <name type="scientific">Drosophila lebanonensis</name>
    <name type="common">Fruit fly</name>
    <name type="synonym">Scaptodrosophila lebanonensis</name>
    <dbReference type="NCBI Taxonomy" id="7225"/>
    <lineage>
        <taxon>Eukaryota</taxon>
        <taxon>Metazoa</taxon>
        <taxon>Ecdysozoa</taxon>
        <taxon>Arthropoda</taxon>
        <taxon>Hexapoda</taxon>
        <taxon>Insecta</taxon>
        <taxon>Pterygota</taxon>
        <taxon>Neoptera</taxon>
        <taxon>Endopterygota</taxon>
        <taxon>Diptera</taxon>
        <taxon>Brachycera</taxon>
        <taxon>Muscomorpha</taxon>
        <taxon>Ephydroidea</taxon>
        <taxon>Drosophilidae</taxon>
        <taxon>Scaptodrosophila</taxon>
    </lineage>
</organism>
<feature type="compositionally biased region" description="Low complexity" evidence="2">
    <location>
        <begin position="608"/>
        <end position="618"/>
    </location>
</feature>